<sequence>MDLPEHVAVCDVCFACVPRALMYFHREWHDALTGTARRARDLDVLDILPTVSVPGPADRPAARPVNR</sequence>
<evidence type="ECO:0000313" key="1">
    <source>
        <dbReference type="EMBL" id="MBM7507736.1"/>
    </source>
</evidence>
<keyword evidence="2" id="KW-1185">Reference proteome</keyword>
<dbReference type="Proteomes" id="UP000732378">
    <property type="component" value="Unassembled WGS sequence"/>
</dbReference>
<evidence type="ECO:0000313" key="2">
    <source>
        <dbReference type="Proteomes" id="UP000732378"/>
    </source>
</evidence>
<comment type="caution">
    <text evidence="1">The sequence shown here is derived from an EMBL/GenBank/DDBJ whole genome shotgun (WGS) entry which is preliminary data.</text>
</comment>
<reference evidence="1 2" key="1">
    <citation type="submission" date="2021-01" db="EMBL/GenBank/DDBJ databases">
        <title>Sequencing the genomes of 1000 actinobacteria strains.</title>
        <authorList>
            <person name="Klenk H.-P."/>
        </authorList>
    </citation>
    <scope>NUCLEOTIDE SEQUENCE [LARGE SCALE GENOMIC DNA]</scope>
    <source>
        <strain evidence="1 2">DSM 18239</strain>
    </source>
</reference>
<organism evidence="1 2">
    <name type="scientific">Nocardioides salarius</name>
    <dbReference type="NCBI Taxonomy" id="374513"/>
    <lineage>
        <taxon>Bacteria</taxon>
        <taxon>Bacillati</taxon>
        <taxon>Actinomycetota</taxon>
        <taxon>Actinomycetes</taxon>
        <taxon>Propionibacteriales</taxon>
        <taxon>Nocardioidaceae</taxon>
        <taxon>Nocardioides</taxon>
    </lineage>
</organism>
<gene>
    <name evidence="1" type="ORF">JOE61_001550</name>
</gene>
<evidence type="ECO:0008006" key="3">
    <source>
        <dbReference type="Google" id="ProtNLM"/>
    </source>
</evidence>
<protein>
    <recommendedName>
        <fullName evidence="3">Ferredoxin</fullName>
    </recommendedName>
</protein>
<proteinExistence type="predicted"/>
<accession>A0ABS2M990</accession>
<name>A0ABS2M990_9ACTN</name>
<dbReference type="RefSeq" id="WP_193669923.1">
    <property type="nucleotide sequence ID" value="NZ_JACDTV010000011.1"/>
</dbReference>
<dbReference type="EMBL" id="JAFBBZ010000001">
    <property type="protein sequence ID" value="MBM7507736.1"/>
    <property type="molecule type" value="Genomic_DNA"/>
</dbReference>